<dbReference type="Proteomes" id="UP001169217">
    <property type="component" value="Unassembled WGS sequence"/>
</dbReference>
<name>A0ABQ9PAV8_9PEZI</name>
<proteinExistence type="predicted"/>
<evidence type="ECO:0000256" key="1">
    <source>
        <dbReference type="SAM" id="MobiDB-lite"/>
    </source>
</evidence>
<reference evidence="2" key="1">
    <citation type="submission" date="2023-04" db="EMBL/GenBank/DDBJ databases">
        <title>Colletotrichum limetticola genome sequence.</title>
        <authorList>
            <person name="Baroncelli R."/>
        </authorList>
    </citation>
    <scope>NUCLEOTIDE SEQUENCE</scope>
    <source>
        <strain evidence="2">KLA-Anderson</strain>
    </source>
</reference>
<comment type="caution">
    <text evidence="2">The sequence shown here is derived from an EMBL/GenBank/DDBJ whole genome shotgun (WGS) entry which is preliminary data.</text>
</comment>
<protein>
    <submittedName>
        <fullName evidence="2">Uncharacterized protein</fullName>
    </submittedName>
</protein>
<organism evidence="2 3">
    <name type="scientific">Colletotrichum limetticola</name>
    <dbReference type="NCBI Taxonomy" id="1209924"/>
    <lineage>
        <taxon>Eukaryota</taxon>
        <taxon>Fungi</taxon>
        <taxon>Dikarya</taxon>
        <taxon>Ascomycota</taxon>
        <taxon>Pezizomycotina</taxon>
        <taxon>Sordariomycetes</taxon>
        <taxon>Hypocreomycetidae</taxon>
        <taxon>Glomerellales</taxon>
        <taxon>Glomerellaceae</taxon>
        <taxon>Colletotrichum</taxon>
        <taxon>Colletotrichum acutatum species complex</taxon>
    </lineage>
</organism>
<evidence type="ECO:0000313" key="3">
    <source>
        <dbReference type="Proteomes" id="UP001169217"/>
    </source>
</evidence>
<accession>A0ABQ9PAV8</accession>
<evidence type="ECO:0000313" key="2">
    <source>
        <dbReference type="EMBL" id="KAK0367531.1"/>
    </source>
</evidence>
<dbReference type="EMBL" id="JARUPT010001322">
    <property type="protein sequence ID" value="KAK0367531.1"/>
    <property type="molecule type" value="Genomic_DNA"/>
</dbReference>
<sequence>MPSVPADTTSSLTRLSPWPTTTTPTRFLLDLGRRLSLRLKVFPVGYCKTSSLSETCFLSPPASAK</sequence>
<keyword evidence="3" id="KW-1185">Reference proteome</keyword>
<gene>
    <name evidence="2" type="ORF">CLIM01_15112</name>
</gene>
<feature type="region of interest" description="Disordered" evidence="1">
    <location>
        <begin position="1"/>
        <end position="22"/>
    </location>
</feature>